<dbReference type="PROSITE" id="PS00028">
    <property type="entry name" value="ZINC_FINGER_C2H2_1"/>
    <property type="match status" value="4"/>
</dbReference>
<dbReference type="Pfam" id="PF00096">
    <property type="entry name" value="zf-C2H2"/>
    <property type="match status" value="3"/>
</dbReference>
<evidence type="ECO:0000256" key="6">
    <source>
        <dbReference type="ARBA" id="ARBA00023163"/>
    </source>
</evidence>
<feature type="domain" description="C2H2-type" evidence="9">
    <location>
        <begin position="365"/>
        <end position="394"/>
    </location>
</feature>
<evidence type="ECO:0000256" key="7">
    <source>
        <dbReference type="ARBA" id="ARBA00023242"/>
    </source>
</evidence>
<dbReference type="FunFam" id="3.30.160.60:FF:001810">
    <property type="entry name" value="General transcription factor IIIA"/>
    <property type="match status" value="1"/>
</dbReference>
<keyword evidence="7" id="KW-0539">Nucleus</keyword>
<organism evidence="10 11">
    <name type="scientific">Labeo rohita</name>
    <name type="common">Indian major carp</name>
    <name type="synonym">Cyprinus rohita</name>
    <dbReference type="NCBI Taxonomy" id="84645"/>
    <lineage>
        <taxon>Eukaryota</taxon>
        <taxon>Metazoa</taxon>
        <taxon>Chordata</taxon>
        <taxon>Craniata</taxon>
        <taxon>Vertebrata</taxon>
        <taxon>Euteleostomi</taxon>
        <taxon>Actinopterygii</taxon>
        <taxon>Neopterygii</taxon>
        <taxon>Teleostei</taxon>
        <taxon>Ostariophysi</taxon>
        <taxon>Cypriniformes</taxon>
        <taxon>Cyprinidae</taxon>
        <taxon>Labeoninae</taxon>
        <taxon>Labeonini</taxon>
        <taxon>Labeo</taxon>
    </lineage>
</organism>
<dbReference type="PANTHER" id="PTHR46179">
    <property type="entry name" value="ZINC FINGER PROTEIN"/>
    <property type="match status" value="1"/>
</dbReference>
<proteinExistence type="predicted"/>
<dbReference type="AlphaFoldDB" id="A0A498M9I0"/>
<keyword evidence="5" id="KW-0805">Transcription regulation</keyword>
<dbReference type="InterPro" id="IPR013087">
    <property type="entry name" value="Znf_C2H2_type"/>
</dbReference>
<keyword evidence="11" id="KW-1185">Reference proteome</keyword>
<comment type="subcellular location">
    <subcellularLocation>
        <location evidence="1">Nucleus</location>
    </subcellularLocation>
</comment>
<evidence type="ECO:0000256" key="5">
    <source>
        <dbReference type="ARBA" id="ARBA00023015"/>
    </source>
</evidence>
<keyword evidence="2" id="KW-0479">Metal-binding</keyword>
<evidence type="ECO:0000256" key="1">
    <source>
        <dbReference type="ARBA" id="ARBA00004123"/>
    </source>
</evidence>
<dbReference type="GO" id="GO:0006357">
    <property type="term" value="P:regulation of transcription by RNA polymerase II"/>
    <property type="evidence" value="ECO:0007669"/>
    <property type="project" value="TreeGrafter"/>
</dbReference>
<evidence type="ECO:0000313" key="10">
    <source>
        <dbReference type="EMBL" id="RXN15914.1"/>
    </source>
</evidence>
<dbReference type="Proteomes" id="UP000290572">
    <property type="component" value="Unassembled WGS sequence"/>
</dbReference>
<dbReference type="PROSITE" id="PS50157">
    <property type="entry name" value="ZINC_FINGER_C2H2_2"/>
    <property type="match status" value="5"/>
</dbReference>
<evidence type="ECO:0000313" key="11">
    <source>
        <dbReference type="Proteomes" id="UP000290572"/>
    </source>
</evidence>
<dbReference type="EMBL" id="QBIY01012820">
    <property type="protein sequence ID" value="RXN15914.1"/>
    <property type="molecule type" value="Genomic_DNA"/>
</dbReference>
<evidence type="ECO:0000256" key="4">
    <source>
        <dbReference type="ARBA" id="ARBA00022833"/>
    </source>
</evidence>
<gene>
    <name evidence="10" type="ORF">ROHU_008572</name>
</gene>
<protein>
    <submittedName>
        <fullName evidence="10">Transcription factor IIIA</fullName>
    </submittedName>
</protein>
<sequence length="403" mass="45756">MIQRVHIMQSPCLKAFHVHFPVRLTIDSGHDKGCMCRQTGPKSLQQYTVSSSGRWLLAIEGGWRNTQTFFKRDGHMLFFDGLVVENLDLVILAGILFMECNNISIHPASHQVCVGSDTYEYGANLTYGDRHAIRLDDSSVHQLRLVVGRYFYVLDLNSAIQLTSKGCHQCAAVAKSPVFAVEQSSYDPPETVGSNFAVDVLKRELILVVCAREEGCTEDGCNEGFTTNCNLKKHISRIHRRETKQYICTFEGCGKAFKKNNQLKTHECTHTQLLPFLLFLHGGGLLICGKELDGDDKPQKSAYRVQCDQCKKTFRDSWFLKQHQHVHSEERVVFHCPRDGCTRSYTTAFNLQSHILSFHEEQRSFICTHPGCSKSFAMKQSLLRHGVVHDPEKKQVTTCSIYY</sequence>
<keyword evidence="6" id="KW-0804">Transcription</keyword>
<name>A0A498M9I0_LABRO</name>
<evidence type="ECO:0000256" key="8">
    <source>
        <dbReference type="PROSITE-ProRule" id="PRU00042"/>
    </source>
</evidence>
<accession>A0A498M9I0</accession>
<dbReference type="FunFam" id="3.30.160.60:FF:001998">
    <property type="entry name" value="Transcription factor IIIA"/>
    <property type="match status" value="1"/>
</dbReference>
<keyword evidence="3 8" id="KW-0863">Zinc-finger</keyword>
<dbReference type="GO" id="GO:0005634">
    <property type="term" value="C:nucleus"/>
    <property type="evidence" value="ECO:0007669"/>
    <property type="project" value="UniProtKB-SubCell"/>
</dbReference>
<dbReference type="SMART" id="SM00355">
    <property type="entry name" value="ZnF_C2H2"/>
    <property type="match status" value="5"/>
</dbReference>
<keyword evidence="4" id="KW-0862">Zinc</keyword>
<evidence type="ECO:0000256" key="2">
    <source>
        <dbReference type="ARBA" id="ARBA00022723"/>
    </source>
</evidence>
<feature type="domain" description="C2H2-type" evidence="9">
    <location>
        <begin position="214"/>
        <end position="244"/>
    </location>
</feature>
<dbReference type="SUPFAM" id="SSF57667">
    <property type="entry name" value="beta-beta-alpha zinc fingers"/>
    <property type="match status" value="4"/>
</dbReference>
<feature type="domain" description="C2H2-type" evidence="9">
    <location>
        <begin position="305"/>
        <end position="332"/>
    </location>
</feature>
<dbReference type="STRING" id="84645.A0A498M9I0"/>
<dbReference type="PANTHER" id="PTHR46179:SF13">
    <property type="entry name" value="C2H2-TYPE DOMAIN-CONTAINING PROTEIN"/>
    <property type="match status" value="1"/>
</dbReference>
<feature type="domain" description="C2H2-type" evidence="9">
    <location>
        <begin position="334"/>
        <end position="364"/>
    </location>
</feature>
<dbReference type="InterPro" id="IPR036236">
    <property type="entry name" value="Znf_C2H2_sf"/>
</dbReference>
<evidence type="ECO:0000256" key="3">
    <source>
        <dbReference type="ARBA" id="ARBA00022771"/>
    </source>
</evidence>
<comment type="caution">
    <text evidence="10">The sequence shown here is derived from an EMBL/GenBank/DDBJ whole genome shotgun (WGS) entry which is preliminary data.</text>
</comment>
<evidence type="ECO:0000259" key="9">
    <source>
        <dbReference type="PROSITE" id="PS50157"/>
    </source>
</evidence>
<dbReference type="GO" id="GO:0008270">
    <property type="term" value="F:zinc ion binding"/>
    <property type="evidence" value="ECO:0007669"/>
    <property type="project" value="UniProtKB-KW"/>
</dbReference>
<dbReference type="InterPro" id="IPR051061">
    <property type="entry name" value="Zinc_finger_trans_reg"/>
</dbReference>
<reference evidence="10 11" key="1">
    <citation type="submission" date="2018-03" db="EMBL/GenBank/DDBJ databases">
        <title>Draft genome sequence of Rohu Carp (Labeo rohita).</title>
        <authorList>
            <person name="Das P."/>
            <person name="Kushwaha B."/>
            <person name="Joshi C.G."/>
            <person name="Kumar D."/>
            <person name="Nagpure N.S."/>
            <person name="Sahoo L."/>
            <person name="Das S.P."/>
            <person name="Bit A."/>
            <person name="Patnaik S."/>
            <person name="Meher P.K."/>
            <person name="Jayasankar P."/>
            <person name="Koringa P.G."/>
            <person name="Patel N.V."/>
            <person name="Hinsu A.T."/>
            <person name="Kumar R."/>
            <person name="Pandey M."/>
            <person name="Agarwal S."/>
            <person name="Srivastava S."/>
            <person name="Singh M."/>
            <person name="Iquebal M.A."/>
            <person name="Jaiswal S."/>
            <person name="Angadi U.B."/>
            <person name="Kumar N."/>
            <person name="Raza M."/>
            <person name="Shah T.M."/>
            <person name="Rai A."/>
            <person name="Jena J.K."/>
        </authorList>
    </citation>
    <scope>NUCLEOTIDE SEQUENCE [LARGE SCALE GENOMIC DNA]</scope>
    <source>
        <strain evidence="10">DASCIFA01</strain>
        <tissue evidence="10">Testis</tissue>
    </source>
</reference>
<feature type="domain" description="C2H2-type" evidence="9">
    <location>
        <begin position="246"/>
        <end position="275"/>
    </location>
</feature>
<dbReference type="Gene3D" id="3.30.160.60">
    <property type="entry name" value="Classic Zinc Finger"/>
    <property type="match status" value="5"/>
</dbReference>